<keyword evidence="3" id="KW-1185">Reference proteome</keyword>
<protein>
    <submittedName>
        <fullName evidence="2">Uncharacterized protein</fullName>
    </submittedName>
</protein>
<evidence type="ECO:0000256" key="1">
    <source>
        <dbReference type="SAM" id="MobiDB-lite"/>
    </source>
</evidence>
<dbReference type="AlphaFoldDB" id="A0A0C9TL13"/>
<reference evidence="2 3" key="1">
    <citation type="submission" date="2014-06" db="EMBL/GenBank/DDBJ databases">
        <title>Evolutionary Origins and Diversification of the Mycorrhizal Mutualists.</title>
        <authorList>
            <consortium name="DOE Joint Genome Institute"/>
            <consortium name="Mycorrhizal Genomics Consortium"/>
            <person name="Kohler A."/>
            <person name="Kuo A."/>
            <person name="Nagy L.G."/>
            <person name="Floudas D."/>
            <person name="Copeland A."/>
            <person name="Barry K.W."/>
            <person name="Cichocki N."/>
            <person name="Veneault-Fourrey C."/>
            <person name="LaButti K."/>
            <person name="Lindquist E.A."/>
            <person name="Lipzen A."/>
            <person name="Lundell T."/>
            <person name="Morin E."/>
            <person name="Murat C."/>
            <person name="Riley R."/>
            <person name="Ohm R."/>
            <person name="Sun H."/>
            <person name="Tunlid A."/>
            <person name="Henrissat B."/>
            <person name="Grigoriev I.V."/>
            <person name="Hibbett D.S."/>
            <person name="Martin F."/>
        </authorList>
    </citation>
    <scope>NUCLEOTIDE SEQUENCE [LARGE SCALE GENOMIC DNA]</scope>
    <source>
        <strain evidence="2 3">SS14</strain>
    </source>
</reference>
<feature type="region of interest" description="Disordered" evidence="1">
    <location>
        <begin position="1"/>
        <end position="52"/>
    </location>
</feature>
<feature type="compositionally biased region" description="Polar residues" evidence="1">
    <location>
        <begin position="23"/>
        <end position="33"/>
    </location>
</feature>
<dbReference type="HOGENOM" id="CLU_3088796_0_0_1"/>
<feature type="compositionally biased region" description="Polar residues" evidence="1">
    <location>
        <begin position="1"/>
        <end position="13"/>
    </location>
</feature>
<sequence>MEATQSQIRQVTTLPEERDSTEPMCSNDTTTARNGRDSSHPRCPQHDLNEDV</sequence>
<organism evidence="2 3">
    <name type="scientific">Sphaerobolus stellatus (strain SS14)</name>
    <dbReference type="NCBI Taxonomy" id="990650"/>
    <lineage>
        <taxon>Eukaryota</taxon>
        <taxon>Fungi</taxon>
        <taxon>Dikarya</taxon>
        <taxon>Basidiomycota</taxon>
        <taxon>Agaricomycotina</taxon>
        <taxon>Agaricomycetes</taxon>
        <taxon>Phallomycetidae</taxon>
        <taxon>Geastrales</taxon>
        <taxon>Sphaerobolaceae</taxon>
        <taxon>Sphaerobolus</taxon>
    </lineage>
</organism>
<dbReference type="Proteomes" id="UP000054279">
    <property type="component" value="Unassembled WGS sequence"/>
</dbReference>
<feature type="compositionally biased region" description="Basic and acidic residues" evidence="1">
    <location>
        <begin position="34"/>
        <end position="52"/>
    </location>
</feature>
<accession>A0A0C9TL13</accession>
<evidence type="ECO:0000313" key="2">
    <source>
        <dbReference type="EMBL" id="KIJ22549.1"/>
    </source>
</evidence>
<evidence type="ECO:0000313" key="3">
    <source>
        <dbReference type="Proteomes" id="UP000054279"/>
    </source>
</evidence>
<dbReference type="EMBL" id="KN838116">
    <property type="protein sequence ID" value="KIJ22549.1"/>
    <property type="molecule type" value="Genomic_DNA"/>
</dbReference>
<proteinExistence type="predicted"/>
<gene>
    <name evidence="2" type="ORF">M422DRAFT_276992</name>
</gene>
<name>A0A0C9TL13_SPHS4</name>